<evidence type="ECO:0000313" key="2">
    <source>
        <dbReference type="Proteomes" id="UP001431429"/>
    </source>
</evidence>
<sequence length="143" mass="16339">MQNRVKLPCGLSTGSGPRFNSRGTLVTCSAAFCDNEATHVLEFIPSEGNPERWGAYCENCPERRIAPAAEVDAARKRGESLQSQSFDTTRLPLSDEHWRYREFTDEERIEIYLIKNGELVETYVSPGVFEWHKPSNENEENIR</sequence>
<reference evidence="1" key="1">
    <citation type="submission" date="2022-06" db="EMBL/GenBank/DDBJ databases">
        <title>Genome public.</title>
        <authorList>
            <person name="Sun Q."/>
        </authorList>
    </citation>
    <scope>NUCLEOTIDE SEQUENCE</scope>
    <source>
        <strain evidence="1">CWNU-1</strain>
    </source>
</reference>
<keyword evidence="2" id="KW-1185">Reference proteome</keyword>
<accession>A0ABT0UVI5</accession>
<gene>
    <name evidence="1" type="ORF">NBG84_30670</name>
</gene>
<dbReference type="Proteomes" id="UP001431429">
    <property type="component" value="Unassembled WGS sequence"/>
</dbReference>
<evidence type="ECO:0000313" key="1">
    <source>
        <dbReference type="EMBL" id="MCM2392598.1"/>
    </source>
</evidence>
<dbReference type="RefSeq" id="WP_250922924.1">
    <property type="nucleotide sequence ID" value="NZ_JAMQAW010000042.1"/>
</dbReference>
<proteinExistence type="predicted"/>
<comment type="caution">
    <text evidence="1">The sequence shown here is derived from an EMBL/GenBank/DDBJ whole genome shotgun (WGS) entry which is preliminary data.</text>
</comment>
<organism evidence="1 2">
    <name type="scientific">Streptomyces albipurpureus</name>
    <dbReference type="NCBI Taxonomy" id="2897419"/>
    <lineage>
        <taxon>Bacteria</taxon>
        <taxon>Bacillati</taxon>
        <taxon>Actinomycetota</taxon>
        <taxon>Actinomycetes</taxon>
        <taxon>Kitasatosporales</taxon>
        <taxon>Streptomycetaceae</taxon>
        <taxon>Streptomyces</taxon>
    </lineage>
</organism>
<dbReference type="EMBL" id="JAMQAW010000042">
    <property type="protein sequence ID" value="MCM2392598.1"/>
    <property type="molecule type" value="Genomic_DNA"/>
</dbReference>
<name>A0ABT0UVI5_9ACTN</name>
<protein>
    <submittedName>
        <fullName evidence="1">Uncharacterized protein</fullName>
    </submittedName>
</protein>